<keyword evidence="6" id="KW-1185">Reference proteome</keyword>
<dbReference type="GO" id="GO:0006633">
    <property type="term" value="P:fatty acid biosynthetic process"/>
    <property type="evidence" value="ECO:0007669"/>
    <property type="project" value="InterPro"/>
</dbReference>
<evidence type="ECO:0000313" key="6">
    <source>
        <dbReference type="Proteomes" id="UP000669179"/>
    </source>
</evidence>
<dbReference type="Proteomes" id="UP000669179">
    <property type="component" value="Unassembled WGS sequence"/>
</dbReference>
<dbReference type="EMBL" id="JAGEOJ010000033">
    <property type="protein sequence ID" value="MBO2455198.1"/>
    <property type="molecule type" value="Genomic_DNA"/>
</dbReference>
<evidence type="ECO:0008006" key="7">
    <source>
        <dbReference type="Google" id="ProtNLM"/>
    </source>
</evidence>
<dbReference type="GO" id="GO:0004315">
    <property type="term" value="F:3-oxoacyl-[acyl-carrier-protein] synthase activity"/>
    <property type="evidence" value="ECO:0007669"/>
    <property type="project" value="InterPro"/>
</dbReference>
<evidence type="ECO:0000313" key="5">
    <source>
        <dbReference type="EMBL" id="MBO2455198.1"/>
    </source>
</evidence>
<evidence type="ECO:0000259" key="4">
    <source>
        <dbReference type="Pfam" id="PF08545"/>
    </source>
</evidence>
<evidence type="ECO:0000259" key="3">
    <source>
        <dbReference type="Pfam" id="PF08541"/>
    </source>
</evidence>
<dbReference type="Gene3D" id="3.40.47.10">
    <property type="match status" value="2"/>
</dbReference>
<dbReference type="GO" id="GO:0044550">
    <property type="term" value="P:secondary metabolite biosynthetic process"/>
    <property type="evidence" value="ECO:0007669"/>
    <property type="project" value="TreeGrafter"/>
</dbReference>
<organism evidence="5 6">
    <name type="scientific">Actinomadura barringtoniae</name>
    <dbReference type="NCBI Taxonomy" id="1427535"/>
    <lineage>
        <taxon>Bacteria</taxon>
        <taxon>Bacillati</taxon>
        <taxon>Actinomycetota</taxon>
        <taxon>Actinomycetes</taxon>
        <taxon>Streptosporangiales</taxon>
        <taxon>Thermomonosporaceae</taxon>
        <taxon>Actinomadura</taxon>
    </lineage>
</organism>
<feature type="domain" description="Beta-ketoacyl-[acyl-carrier-protein] synthase III N-terminal" evidence="4">
    <location>
        <begin position="132"/>
        <end position="213"/>
    </location>
</feature>
<dbReference type="InterPro" id="IPR016039">
    <property type="entry name" value="Thiolase-like"/>
</dbReference>
<dbReference type="RefSeq" id="WP_208263423.1">
    <property type="nucleotide sequence ID" value="NZ_JAGEOJ010000033.1"/>
</dbReference>
<sequence>MPTTWLMMENGSGGPAASFHPARLESVGRYLPETRLSTDEVMASTRHRTRVDLERLTGIRERRVTGEDEDSLSLAVAAATDCLNRSRHSAGDIQALASCSITKSRDRLTQWLEPSQSSAVAQAIGARDAVTFDVSNACAGMLTGVFVMADRVHRGEIDCGMVVSGEYISHLGVNAARHVKTILSKELASLTLGDAGAAVIIERAPLGAPGIEVAGFTTVSGHSRLCLAYPARHHPGARMFTDARAIQRAAIADTPFLLREALHTVGLQVGDVDHLIPHQTSVRAIRKGAGAFQEALGDQTRNAPVITVDRYGNTASTTHFVALAEELKAGRIVEGDRVALLALASGLEIGLVLLTIGPELVNSHVNDA</sequence>
<proteinExistence type="predicted"/>
<evidence type="ECO:0000256" key="2">
    <source>
        <dbReference type="ARBA" id="ARBA00023315"/>
    </source>
</evidence>
<dbReference type="Pfam" id="PF08541">
    <property type="entry name" value="ACP_syn_III_C"/>
    <property type="match status" value="1"/>
</dbReference>
<dbReference type="InterPro" id="IPR013751">
    <property type="entry name" value="ACP_syn_III_N"/>
</dbReference>
<dbReference type="Pfam" id="PF08545">
    <property type="entry name" value="ACP_syn_III"/>
    <property type="match status" value="1"/>
</dbReference>
<keyword evidence="1" id="KW-0808">Transferase</keyword>
<accession>A0A939T9I7</accession>
<dbReference type="PANTHER" id="PTHR34069:SF3">
    <property type="entry name" value="ACYL-COA:ACYL-COA ALKYLTRANSFERASE"/>
    <property type="match status" value="1"/>
</dbReference>
<reference evidence="5" key="1">
    <citation type="submission" date="2021-03" db="EMBL/GenBank/DDBJ databases">
        <authorList>
            <person name="Kanchanasin P."/>
            <person name="Saeng-In P."/>
            <person name="Phongsopitanun W."/>
            <person name="Yuki M."/>
            <person name="Kudo T."/>
            <person name="Ohkuma M."/>
            <person name="Tanasupawat S."/>
        </authorList>
    </citation>
    <scope>NUCLEOTIDE SEQUENCE</scope>
    <source>
        <strain evidence="5">GKU 128</strain>
    </source>
</reference>
<name>A0A939T9I7_9ACTN</name>
<feature type="domain" description="Beta-ketoacyl-[acyl-carrier-protein] synthase III C-terminal" evidence="3">
    <location>
        <begin position="262"/>
        <end position="355"/>
    </location>
</feature>
<protein>
    <recommendedName>
        <fullName evidence="7">3-oxoacyl-ACP synthase</fullName>
    </recommendedName>
</protein>
<dbReference type="SUPFAM" id="SSF53901">
    <property type="entry name" value="Thiolase-like"/>
    <property type="match status" value="1"/>
</dbReference>
<keyword evidence="2" id="KW-0012">Acyltransferase</keyword>
<gene>
    <name evidence="5" type="ORF">J4573_49490</name>
</gene>
<comment type="caution">
    <text evidence="5">The sequence shown here is derived from an EMBL/GenBank/DDBJ whole genome shotgun (WGS) entry which is preliminary data.</text>
</comment>
<evidence type="ECO:0000256" key="1">
    <source>
        <dbReference type="ARBA" id="ARBA00022679"/>
    </source>
</evidence>
<dbReference type="AlphaFoldDB" id="A0A939T9I7"/>
<dbReference type="InterPro" id="IPR013747">
    <property type="entry name" value="ACP_syn_III_C"/>
</dbReference>
<dbReference type="PANTHER" id="PTHR34069">
    <property type="entry name" value="3-OXOACYL-[ACYL-CARRIER-PROTEIN] SYNTHASE 3"/>
    <property type="match status" value="1"/>
</dbReference>